<feature type="transmembrane region" description="Helical" evidence="1">
    <location>
        <begin position="12"/>
        <end position="36"/>
    </location>
</feature>
<organism evidence="2">
    <name type="scientific">marine sediment metagenome</name>
    <dbReference type="NCBI Taxonomy" id="412755"/>
    <lineage>
        <taxon>unclassified sequences</taxon>
        <taxon>metagenomes</taxon>
        <taxon>ecological metagenomes</taxon>
    </lineage>
</organism>
<feature type="non-terminal residue" evidence="2">
    <location>
        <position position="1"/>
    </location>
</feature>
<dbReference type="EMBL" id="BARS01043600">
    <property type="protein sequence ID" value="GAG40874.1"/>
    <property type="molecule type" value="Genomic_DNA"/>
</dbReference>
<evidence type="ECO:0000313" key="2">
    <source>
        <dbReference type="EMBL" id="GAG40874.1"/>
    </source>
</evidence>
<sequence>VISVRKIKIQEILIVSIKTGFQLSVFSLQFIVFYVISTNLAFHRQAGLSYGKDDLASSVF</sequence>
<dbReference type="AlphaFoldDB" id="X0XCF5"/>
<keyword evidence="1" id="KW-1133">Transmembrane helix</keyword>
<keyword evidence="1" id="KW-0472">Membrane</keyword>
<name>X0XCF5_9ZZZZ</name>
<accession>X0XCF5</accession>
<comment type="caution">
    <text evidence="2">The sequence shown here is derived from an EMBL/GenBank/DDBJ whole genome shotgun (WGS) entry which is preliminary data.</text>
</comment>
<proteinExistence type="predicted"/>
<protein>
    <submittedName>
        <fullName evidence="2">Uncharacterized protein</fullName>
    </submittedName>
</protein>
<keyword evidence="1" id="KW-0812">Transmembrane</keyword>
<gene>
    <name evidence="2" type="ORF">S01H1_65982</name>
</gene>
<evidence type="ECO:0000256" key="1">
    <source>
        <dbReference type="SAM" id="Phobius"/>
    </source>
</evidence>
<reference evidence="2" key="1">
    <citation type="journal article" date="2014" name="Front. Microbiol.">
        <title>High frequency of phylogenetically diverse reductive dehalogenase-homologous genes in deep subseafloor sedimentary metagenomes.</title>
        <authorList>
            <person name="Kawai M."/>
            <person name="Futagami T."/>
            <person name="Toyoda A."/>
            <person name="Takaki Y."/>
            <person name="Nishi S."/>
            <person name="Hori S."/>
            <person name="Arai W."/>
            <person name="Tsubouchi T."/>
            <person name="Morono Y."/>
            <person name="Uchiyama I."/>
            <person name="Ito T."/>
            <person name="Fujiyama A."/>
            <person name="Inagaki F."/>
            <person name="Takami H."/>
        </authorList>
    </citation>
    <scope>NUCLEOTIDE SEQUENCE</scope>
    <source>
        <strain evidence="2">Expedition CK06-06</strain>
    </source>
</reference>